<dbReference type="PROSITE" id="PS51471">
    <property type="entry name" value="FE2OG_OXY"/>
    <property type="match status" value="1"/>
</dbReference>
<evidence type="ECO:0000256" key="1">
    <source>
        <dbReference type="ARBA" id="ARBA00001961"/>
    </source>
</evidence>
<dbReference type="Pfam" id="PF13640">
    <property type="entry name" value="2OG-FeII_Oxy_3"/>
    <property type="match status" value="1"/>
</dbReference>
<comment type="cofactor">
    <cofactor evidence="1">
        <name>L-ascorbate</name>
        <dbReference type="ChEBI" id="CHEBI:38290"/>
    </cofactor>
</comment>
<evidence type="ECO:0000256" key="9">
    <source>
        <dbReference type="ARBA" id="ARBA00022896"/>
    </source>
</evidence>
<dbReference type="InterPro" id="IPR005123">
    <property type="entry name" value="Oxoglu/Fe-dep_dioxygenase_dom"/>
</dbReference>
<evidence type="ECO:0000256" key="7">
    <source>
        <dbReference type="ARBA" id="ARBA00022803"/>
    </source>
</evidence>
<dbReference type="InterPro" id="IPR059068">
    <property type="entry name" value="TPR_P4H"/>
</dbReference>
<dbReference type="Ensembl" id="ENSPKIT00000042118.1">
    <property type="protein sequence ID" value="ENSPKIP00000017605.1"/>
    <property type="gene ID" value="ENSPKIG00000003449.1"/>
</dbReference>
<evidence type="ECO:0000313" key="15">
    <source>
        <dbReference type="Ensembl" id="ENSPKIP00000017605.1"/>
    </source>
</evidence>
<evidence type="ECO:0000256" key="8">
    <source>
        <dbReference type="ARBA" id="ARBA00022824"/>
    </source>
</evidence>
<keyword evidence="9" id="KW-0847">Vitamin C</keyword>
<keyword evidence="11" id="KW-0560">Oxidoreductase</keyword>
<dbReference type="STRING" id="1676925.ENSPKIP00000017605"/>
<accession>A0A3B3RIE4</accession>
<evidence type="ECO:0000256" key="10">
    <source>
        <dbReference type="ARBA" id="ARBA00022964"/>
    </source>
</evidence>
<comment type="similarity">
    <text evidence="4">Belongs to the P4HA family.</text>
</comment>
<comment type="function">
    <text evidence="2">Catalyzes the post-translational formation of 4-hydroxyproline in -Xaa-Pro-Gly- sequences in collagens and other proteins.</text>
</comment>
<dbReference type="Gene3D" id="1.25.40.10">
    <property type="entry name" value="Tetratricopeptide repeat domain"/>
    <property type="match status" value="1"/>
</dbReference>
<dbReference type="FunFam" id="2.60.120.620:FF:000001">
    <property type="entry name" value="Prolyl 4-hydroxylase subunit alpha 2"/>
    <property type="match status" value="1"/>
</dbReference>
<evidence type="ECO:0000259" key="14">
    <source>
        <dbReference type="PROSITE" id="PS51471"/>
    </source>
</evidence>
<dbReference type="Pfam" id="PF23558">
    <property type="entry name" value="TPR_P4H"/>
    <property type="match status" value="1"/>
</dbReference>
<feature type="domain" description="Fe2OG dioxygenase" evidence="14">
    <location>
        <begin position="436"/>
        <end position="541"/>
    </location>
</feature>
<evidence type="ECO:0000256" key="13">
    <source>
        <dbReference type="ARBA" id="ARBA00023180"/>
    </source>
</evidence>
<dbReference type="GeneTree" id="ENSGT00940000157695"/>
<sequence length="556" mass="63313">MTCERAFCITIRETIIYPRESSVLLKTSRKPAASFSNMEHKLIISFILISTAVSIIRTEFYSSIEHMTGLLVTQRELVSSLQDYITAEEVHIEKLKRCLRMFEDIGKSVPSHPETYMSNPVTAYKFVRRLMNAWIEVEELVNSSPSKEFLGLMSAKSQQIPSEKDLNGVALGMLRLQETYKLPPEKMRALAPTAEESLDPDDSFHMARVAYENYKFHYALLWMQDADRQLEEGKAAGVSQMEVLQFLAPFAFQMEVPLAVQLTKDLLNLDLSDDIIPYQSAYYQKLRDTVQTWLSALYYADFDIFMPSDNKIRYEALCRGDGKQLTSRRQRALSCRYSTGGGNPRLIYAPLKEEEEWAHPQIIRYHDFLSDMEIDIIKNISRLKLQRAMVLDKETGKGHASEVRVSKSAWLSEEDDSVVARISQKIADATGLDMETAEILQVANYGIGGQYEPHYDSKLPNDTEFMASGDRIATVLIYMSDVEMGGATVFPLIGAALKPKKGSAVFWYNLLRNGQTDKRTLHAACPVLMGSKWVSNRWIRERGQEFKRRCGLSKSD</sequence>
<evidence type="ECO:0000256" key="11">
    <source>
        <dbReference type="ARBA" id="ARBA00023002"/>
    </source>
</evidence>
<reference evidence="15" key="2">
    <citation type="submission" date="2025-09" db="UniProtKB">
        <authorList>
            <consortium name="Ensembl"/>
        </authorList>
    </citation>
    <scope>IDENTIFICATION</scope>
</reference>
<organism evidence="15 16">
    <name type="scientific">Paramormyrops kingsleyae</name>
    <dbReference type="NCBI Taxonomy" id="1676925"/>
    <lineage>
        <taxon>Eukaryota</taxon>
        <taxon>Metazoa</taxon>
        <taxon>Chordata</taxon>
        <taxon>Craniata</taxon>
        <taxon>Vertebrata</taxon>
        <taxon>Euteleostomi</taxon>
        <taxon>Actinopterygii</taxon>
        <taxon>Neopterygii</taxon>
        <taxon>Teleostei</taxon>
        <taxon>Osteoglossocephala</taxon>
        <taxon>Osteoglossomorpha</taxon>
        <taxon>Osteoglossiformes</taxon>
        <taxon>Mormyridae</taxon>
        <taxon>Paramormyrops</taxon>
    </lineage>
</organism>
<keyword evidence="10" id="KW-0223">Dioxygenase</keyword>
<dbReference type="InterPro" id="IPR006620">
    <property type="entry name" value="Pro_4_hyd_alph"/>
</dbReference>
<evidence type="ECO:0000256" key="4">
    <source>
        <dbReference type="ARBA" id="ARBA00006511"/>
    </source>
</evidence>
<name>A0A3B3RIE4_9TELE</name>
<dbReference type="Proteomes" id="UP000261540">
    <property type="component" value="Unplaced"/>
</dbReference>
<dbReference type="GO" id="GO:0005788">
    <property type="term" value="C:endoplasmic reticulum lumen"/>
    <property type="evidence" value="ECO:0007669"/>
    <property type="project" value="UniProtKB-SubCell"/>
</dbReference>
<dbReference type="InterPro" id="IPR044862">
    <property type="entry name" value="Pro_4_hyd_alph_FE2OG_OXY"/>
</dbReference>
<protein>
    <recommendedName>
        <fullName evidence="5">procollagen-proline 4-dioxygenase</fullName>
        <ecNumber evidence="5">1.14.11.2</ecNumber>
    </recommendedName>
</protein>
<proteinExistence type="inferred from homology"/>
<dbReference type="InterPro" id="IPR013547">
    <property type="entry name" value="P4H_N"/>
</dbReference>
<dbReference type="SMART" id="SM00702">
    <property type="entry name" value="P4Hc"/>
    <property type="match status" value="1"/>
</dbReference>
<dbReference type="EC" id="1.14.11.2" evidence="5"/>
<reference evidence="15" key="1">
    <citation type="submission" date="2025-08" db="UniProtKB">
        <authorList>
            <consortium name="Ensembl"/>
        </authorList>
    </citation>
    <scope>IDENTIFICATION</scope>
</reference>
<keyword evidence="16" id="KW-1185">Reference proteome</keyword>
<dbReference type="Gene3D" id="6.10.140.1460">
    <property type="match status" value="1"/>
</dbReference>
<keyword evidence="7" id="KW-0802">TPR repeat</keyword>
<dbReference type="PANTHER" id="PTHR10869:SF244">
    <property type="entry name" value="PROLYL 4-HYDROXYLASE SUBUNIT ALPHA-2"/>
    <property type="match status" value="1"/>
</dbReference>
<evidence type="ECO:0000256" key="2">
    <source>
        <dbReference type="ARBA" id="ARBA00002035"/>
    </source>
</evidence>
<evidence type="ECO:0000313" key="16">
    <source>
        <dbReference type="Proteomes" id="UP000261540"/>
    </source>
</evidence>
<dbReference type="InterPro" id="IPR045054">
    <property type="entry name" value="P4HA-like"/>
</dbReference>
<dbReference type="GO" id="GO:0005506">
    <property type="term" value="F:iron ion binding"/>
    <property type="evidence" value="ECO:0007669"/>
    <property type="project" value="InterPro"/>
</dbReference>
<dbReference type="GO" id="GO:0004656">
    <property type="term" value="F:procollagen-proline 4-dioxygenase activity"/>
    <property type="evidence" value="ECO:0007669"/>
    <property type="project" value="UniProtKB-EC"/>
</dbReference>
<dbReference type="GO" id="GO:0031418">
    <property type="term" value="F:L-ascorbic acid binding"/>
    <property type="evidence" value="ECO:0007669"/>
    <property type="project" value="UniProtKB-KW"/>
</dbReference>
<dbReference type="Gene3D" id="2.60.120.620">
    <property type="entry name" value="q2cbj1_9rhob like domain"/>
    <property type="match status" value="1"/>
</dbReference>
<dbReference type="Pfam" id="PF08336">
    <property type="entry name" value="P4Ha_N"/>
    <property type="match status" value="1"/>
</dbReference>
<dbReference type="PANTHER" id="PTHR10869">
    <property type="entry name" value="PROLYL 4-HYDROXYLASE ALPHA SUBUNIT"/>
    <property type="match status" value="1"/>
</dbReference>
<comment type="subcellular location">
    <subcellularLocation>
        <location evidence="3">Endoplasmic reticulum lumen</location>
    </subcellularLocation>
</comment>
<keyword evidence="12" id="KW-0408">Iron</keyword>
<evidence type="ECO:0000256" key="3">
    <source>
        <dbReference type="ARBA" id="ARBA00004319"/>
    </source>
</evidence>
<keyword evidence="6" id="KW-0479">Metal-binding</keyword>
<dbReference type="InterPro" id="IPR011990">
    <property type="entry name" value="TPR-like_helical_dom_sf"/>
</dbReference>
<keyword evidence="13" id="KW-0325">Glycoprotein</keyword>
<dbReference type="AlphaFoldDB" id="A0A3B3RIE4"/>
<evidence type="ECO:0000256" key="12">
    <source>
        <dbReference type="ARBA" id="ARBA00023004"/>
    </source>
</evidence>
<evidence type="ECO:0000256" key="5">
    <source>
        <dbReference type="ARBA" id="ARBA00012269"/>
    </source>
</evidence>
<keyword evidence="8" id="KW-0256">Endoplasmic reticulum</keyword>
<evidence type="ECO:0000256" key="6">
    <source>
        <dbReference type="ARBA" id="ARBA00022723"/>
    </source>
</evidence>